<gene>
    <name evidence="2" type="ORF">FGIG_10126</name>
</gene>
<keyword evidence="3" id="KW-1185">Reference proteome</keyword>
<evidence type="ECO:0000313" key="2">
    <source>
        <dbReference type="EMBL" id="TPP63279.1"/>
    </source>
</evidence>
<sequence length="159" mass="18121">MQLIHQAITVLLLSLITFELGLVNSYRSSGCNCGCNKPDVFETFLSNAFFQNQPCRPTTPSRPKILFFQVTDELNQWLLANMADSVCRTPNNLFVVRINSTLSCQRYNTQVIRIDPNGYTNWNSILSGPLNMPTLIRNQYYLLYGERVPRAARAVWLGP</sequence>
<name>A0A504YS51_FASGI</name>
<evidence type="ECO:0000313" key="3">
    <source>
        <dbReference type="Proteomes" id="UP000316759"/>
    </source>
</evidence>
<dbReference type="EMBL" id="SUNJ01005852">
    <property type="protein sequence ID" value="TPP63279.1"/>
    <property type="molecule type" value="Genomic_DNA"/>
</dbReference>
<keyword evidence="1" id="KW-0732">Signal</keyword>
<dbReference type="Proteomes" id="UP000316759">
    <property type="component" value="Unassembled WGS sequence"/>
</dbReference>
<feature type="chain" id="PRO_5021380913" evidence="1">
    <location>
        <begin position="26"/>
        <end position="159"/>
    </location>
</feature>
<evidence type="ECO:0000256" key="1">
    <source>
        <dbReference type="SAM" id="SignalP"/>
    </source>
</evidence>
<dbReference type="AlphaFoldDB" id="A0A504YS51"/>
<comment type="caution">
    <text evidence="2">The sequence shown here is derived from an EMBL/GenBank/DDBJ whole genome shotgun (WGS) entry which is preliminary data.</text>
</comment>
<protein>
    <submittedName>
        <fullName evidence="2">Uncharacterized protein</fullName>
    </submittedName>
</protein>
<reference evidence="2 3" key="1">
    <citation type="submission" date="2019-04" db="EMBL/GenBank/DDBJ databases">
        <title>Annotation for the trematode Fasciola gigantica.</title>
        <authorList>
            <person name="Choi Y.-J."/>
        </authorList>
    </citation>
    <scope>NUCLEOTIDE SEQUENCE [LARGE SCALE GENOMIC DNA]</scope>
    <source>
        <strain evidence="2">Uganda_cow_1</strain>
    </source>
</reference>
<organism evidence="2 3">
    <name type="scientific">Fasciola gigantica</name>
    <name type="common">Giant liver fluke</name>
    <dbReference type="NCBI Taxonomy" id="46835"/>
    <lineage>
        <taxon>Eukaryota</taxon>
        <taxon>Metazoa</taxon>
        <taxon>Spiralia</taxon>
        <taxon>Lophotrochozoa</taxon>
        <taxon>Platyhelminthes</taxon>
        <taxon>Trematoda</taxon>
        <taxon>Digenea</taxon>
        <taxon>Plagiorchiida</taxon>
        <taxon>Echinostomata</taxon>
        <taxon>Echinostomatoidea</taxon>
        <taxon>Fasciolidae</taxon>
        <taxon>Fasciola</taxon>
    </lineage>
</organism>
<accession>A0A504YS51</accession>
<feature type="signal peptide" evidence="1">
    <location>
        <begin position="1"/>
        <end position="25"/>
    </location>
</feature>
<proteinExistence type="predicted"/>